<dbReference type="EMBL" id="BMPT01000015">
    <property type="protein sequence ID" value="GGM35379.1"/>
    <property type="molecule type" value="Genomic_DNA"/>
</dbReference>
<organism evidence="7 8">
    <name type="scientific">Promicromonospora citrea</name>
    <dbReference type="NCBI Taxonomy" id="43677"/>
    <lineage>
        <taxon>Bacteria</taxon>
        <taxon>Bacillati</taxon>
        <taxon>Actinomycetota</taxon>
        <taxon>Actinomycetes</taxon>
        <taxon>Micrococcales</taxon>
        <taxon>Promicromonosporaceae</taxon>
        <taxon>Promicromonospora</taxon>
    </lineage>
</organism>
<keyword evidence="3" id="KW-0326">Glycosidase</keyword>
<protein>
    <recommendedName>
        <fullName evidence="6">Glycoside hydrolase family 3 N-terminal domain-containing protein</fullName>
    </recommendedName>
</protein>
<comment type="similarity">
    <text evidence="1">Belongs to the glycosyl hydrolase 3 family.</text>
</comment>
<evidence type="ECO:0000256" key="1">
    <source>
        <dbReference type="ARBA" id="ARBA00005336"/>
    </source>
</evidence>
<dbReference type="GO" id="GO:0004553">
    <property type="term" value="F:hydrolase activity, hydrolyzing O-glycosyl compounds"/>
    <property type="evidence" value="ECO:0007669"/>
    <property type="project" value="InterPro"/>
</dbReference>
<evidence type="ECO:0000256" key="5">
    <source>
        <dbReference type="SAM" id="SignalP"/>
    </source>
</evidence>
<feature type="domain" description="Glycoside hydrolase family 3 N-terminal" evidence="6">
    <location>
        <begin position="104"/>
        <end position="425"/>
    </location>
</feature>
<keyword evidence="8" id="KW-1185">Reference proteome</keyword>
<dbReference type="Proteomes" id="UP000655589">
    <property type="component" value="Unassembled WGS sequence"/>
</dbReference>
<reference evidence="7" key="2">
    <citation type="submission" date="2020-09" db="EMBL/GenBank/DDBJ databases">
        <authorList>
            <person name="Sun Q."/>
            <person name="Ohkuma M."/>
        </authorList>
    </citation>
    <scope>NUCLEOTIDE SEQUENCE</scope>
    <source>
        <strain evidence="7">JCM 3051</strain>
    </source>
</reference>
<dbReference type="InterPro" id="IPR017853">
    <property type="entry name" value="GH"/>
</dbReference>
<feature type="compositionally biased region" description="Low complexity" evidence="4">
    <location>
        <begin position="49"/>
        <end position="62"/>
    </location>
</feature>
<evidence type="ECO:0000256" key="4">
    <source>
        <dbReference type="SAM" id="MobiDB-lite"/>
    </source>
</evidence>
<reference evidence="7" key="1">
    <citation type="journal article" date="2014" name="Int. J. Syst. Evol. Microbiol.">
        <title>Complete genome sequence of Corynebacterium casei LMG S-19264T (=DSM 44701T), isolated from a smear-ripened cheese.</title>
        <authorList>
            <consortium name="US DOE Joint Genome Institute (JGI-PGF)"/>
            <person name="Walter F."/>
            <person name="Albersmeier A."/>
            <person name="Kalinowski J."/>
            <person name="Ruckert C."/>
        </authorList>
    </citation>
    <scope>NUCLEOTIDE SEQUENCE</scope>
    <source>
        <strain evidence="7">JCM 3051</strain>
    </source>
</reference>
<dbReference type="AlphaFoldDB" id="A0A8H9GN09"/>
<evidence type="ECO:0000256" key="2">
    <source>
        <dbReference type="ARBA" id="ARBA00022801"/>
    </source>
</evidence>
<evidence type="ECO:0000313" key="7">
    <source>
        <dbReference type="EMBL" id="GGM35379.1"/>
    </source>
</evidence>
<evidence type="ECO:0000259" key="6">
    <source>
        <dbReference type="Pfam" id="PF00933"/>
    </source>
</evidence>
<dbReference type="SUPFAM" id="SSF51445">
    <property type="entry name" value="(Trans)glycosidases"/>
    <property type="match status" value="1"/>
</dbReference>
<dbReference type="RefSeq" id="WP_171102811.1">
    <property type="nucleotide sequence ID" value="NZ_BMPT01000015.1"/>
</dbReference>
<gene>
    <name evidence="7" type="ORF">GCM10010102_33460</name>
</gene>
<proteinExistence type="inferred from homology"/>
<evidence type="ECO:0000256" key="3">
    <source>
        <dbReference type="ARBA" id="ARBA00023295"/>
    </source>
</evidence>
<feature type="signal peptide" evidence="5">
    <location>
        <begin position="1"/>
        <end position="24"/>
    </location>
</feature>
<feature type="compositionally biased region" description="Pro residues" evidence="4">
    <location>
        <begin position="63"/>
        <end position="77"/>
    </location>
</feature>
<dbReference type="InterPro" id="IPR036962">
    <property type="entry name" value="Glyco_hydro_3_N_sf"/>
</dbReference>
<dbReference type="PANTHER" id="PTHR30480:SF16">
    <property type="entry name" value="GLYCOSIDE HYDROLASE FAMILY 3 DOMAIN PROTEIN"/>
    <property type="match status" value="1"/>
</dbReference>
<feature type="chain" id="PRO_5039482131" description="Glycoside hydrolase family 3 N-terminal domain-containing protein" evidence="5">
    <location>
        <begin position="25"/>
        <end position="431"/>
    </location>
</feature>
<dbReference type="InterPro" id="IPR001764">
    <property type="entry name" value="Glyco_hydro_3_N"/>
</dbReference>
<feature type="region of interest" description="Disordered" evidence="4">
    <location>
        <begin position="23"/>
        <end position="96"/>
    </location>
</feature>
<accession>A0A8H9GN09</accession>
<dbReference type="GO" id="GO:0005975">
    <property type="term" value="P:carbohydrate metabolic process"/>
    <property type="evidence" value="ECO:0007669"/>
    <property type="project" value="InterPro"/>
</dbReference>
<evidence type="ECO:0000313" key="8">
    <source>
        <dbReference type="Proteomes" id="UP000655589"/>
    </source>
</evidence>
<dbReference type="Pfam" id="PF00933">
    <property type="entry name" value="Glyco_hydro_3"/>
    <property type="match status" value="1"/>
</dbReference>
<keyword evidence="5" id="KW-0732">Signal</keyword>
<dbReference type="Gene3D" id="3.20.20.300">
    <property type="entry name" value="Glycoside hydrolase, family 3, N-terminal domain"/>
    <property type="match status" value="1"/>
</dbReference>
<sequence length="431" mass="43116">MTRHRPLGLVAAAVLATALVTGCAGQPAEPDPTAAPGPAQSGAQSTGRPSGSPSPSVASPSPSADPSPTNPGRPSPTPTETAAPPNEAPAPGEPDLSLVAGWSLEEKVGQLVMVGLPVKGPFQPTFDMVRDDHIGGVFLHGRTQAGRQPVKNLVDAAVDAAAQEREPLFVATDQEGGQVQVLRGQGFSDIPSAVDQARLDPAELRARATTWGQELAAAGVNLNLSPVMDLVPAGSAAANAPIGAFGRSYGFTPDSVTAHANAFAAGQRAAGVQTSIKHFPGLGRVTANTDTTAGVTDTETGPDAPSVGVFRSGIEAGTGLVMMSSAVYTRIDPDAPAVFSPTAVGLVRELGFDGVIISDDLSAAVQVTGIPAGQRAVRAVDAGVDLVLASAKPAVAGDMVAALVAAARDDDAFAAKVDAAAARVVAAKAGL</sequence>
<dbReference type="InterPro" id="IPR050226">
    <property type="entry name" value="NagZ_Beta-hexosaminidase"/>
</dbReference>
<dbReference type="PANTHER" id="PTHR30480">
    <property type="entry name" value="BETA-HEXOSAMINIDASE-RELATED"/>
    <property type="match status" value="1"/>
</dbReference>
<name>A0A8H9GN09_9MICO</name>
<keyword evidence="2" id="KW-0378">Hydrolase</keyword>
<dbReference type="PROSITE" id="PS51257">
    <property type="entry name" value="PROKAR_LIPOPROTEIN"/>
    <property type="match status" value="1"/>
</dbReference>
<dbReference type="GO" id="GO:0009254">
    <property type="term" value="P:peptidoglycan turnover"/>
    <property type="evidence" value="ECO:0007669"/>
    <property type="project" value="TreeGrafter"/>
</dbReference>
<comment type="caution">
    <text evidence="7">The sequence shown here is derived from an EMBL/GenBank/DDBJ whole genome shotgun (WGS) entry which is preliminary data.</text>
</comment>